<evidence type="ECO:0000313" key="2">
    <source>
        <dbReference type="EMBL" id="MFC3174000.1"/>
    </source>
</evidence>
<comment type="caution">
    <text evidence="2">The sequence shown here is derived from an EMBL/GenBank/DDBJ whole genome shotgun (WGS) entry which is preliminary data.</text>
</comment>
<evidence type="ECO:0000256" key="1">
    <source>
        <dbReference type="ARBA" id="ARBA00007031"/>
    </source>
</evidence>
<dbReference type="Proteomes" id="UP001595604">
    <property type="component" value="Unassembled WGS sequence"/>
</dbReference>
<dbReference type="RefSeq" id="WP_379509378.1">
    <property type="nucleotide sequence ID" value="NZ_JBHRTQ010000007.1"/>
</dbReference>
<comment type="similarity">
    <text evidence="1">Belongs to the ros/MucR family.</text>
</comment>
<keyword evidence="3" id="KW-1185">Reference proteome</keyword>
<accession>A0ABV7IMT5</accession>
<dbReference type="InterPro" id="IPR008807">
    <property type="entry name" value="ROS_MUCR"/>
</dbReference>
<proteinExistence type="inferred from homology"/>
<dbReference type="EMBL" id="JBHRTQ010000007">
    <property type="protein sequence ID" value="MFC3174000.1"/>
    <property type="molecule type" value="Genomic_DNA"/>
</dbReference>
<dbReference type="Pfam" id="PF05443">
    <property type="entry name" value="ROS_MUCR"/>
    <property type="match status" value="1"/>
</dbReference>
<name>A0ABV7IMT5_9SPHN</name>
<sequence>MDREAIITLTADIVSSYVSNNPLETKDIPQVIQSIAVALEAVKANEAILVPPVPAVDVKRAIKPGAVTCLDCGRVMKSLKQHLRLAHDLTPEGYRARWGLKPDAPIVAPDYSARRKQIALDHQLGHKAAA</sequence>
<dbReference type="Gene3D" id="1.10.10.1550">
    <property type="entry name" value="ROS/MUCR transcriptional regulator protein"/>
    <property type="match status" value="1"/>
</dbReference>
<dbReference type="InterPro" id="IPR041920">
    <property type="entry name" value="ROS/MUCR_sf"/>
</dbReference>
<protein>
    <submittedName>
        <fullName evidence="2">MucR family transcriptional regulator</fullName>
    </submittedName>
</protein>
<organism evidence="2 3">
    <name type="scientific">Novosphingobium bradum</name>
    <dbReference type="NCBI Taxonomy" id="1737444"/>
    <lineage>
        <taxon>Bacteria</taxon>
        <taxon>Pseudomonadati</taxon>
        <taxon>Pseudomonadota</taxon>
        <taxon>Alphaproteobacteria</taxon>
        <taxon>Sphingomonadales</taxon>
        <taxon>Sphingomonadaceae</taxon>
        <taxon>Novosphingobium</taxon>
    </lineage>
</organism>
<evidence type="ECO:0000313" key="3">
    <source>
        <dbReference type="Proteomes" id="UP001595604"/>
    </source>
</evidence>
<gene>
    <name evidence="2" type="ORF">ACFOD9_07050</name>
</gene>
<reference evidence="3" key="1">
    <citation type="journal article" date="2019" name="Int. J. Syst. Evol. Microbiol.">
        <title>The Global Catalogue of Microorganisms (GCM) 10K type strain sequencing project: providing services to taxonomists for standard genome sequencing and annotation.</title>
        <authorList>
            <consortium name="The Broad Institute Genomics Platform"/>
            <consortium name="The Broad Institute Genome Sequencing Center for Infectious Disease"/>
            <person name="Wu L."/>
            <person name="Ma J."/>
        </authorList>
    </citation>
    <scope>NUCLEOTIDE SEQUENCE [LARGE SCALE GENOMIC DNA]</scope>
    <source>
        <strain evidence="3">KCTC 42984</strain>
    </source>
</reference>